<evidence type="ECO:0000313" key="2">
    <source>
        <dbReference type="Proteomes" id="UP000481852"/>
    </source>
</evidence>
<dbReference type="AlphaFoldDB" id="A0A6L5X2I0"/>
<reference evidence="1 2" key="1">
    <citation type="submission" date="2019-08" db="EMBL/GenBank/DDBJ databases">
        <title>In-depth cultivation of the pig gut microbiome towards novel bacterial diversity and tailored functional studies.</title>
        <authorList>
            <person name="Wylensek D."/>
            <person name="Hitch T.C.A."/>
            <person name="Clavel T."/>
        </authorList>
    </citation>
    <scope>NUCLEOTIDE SEQUENCE [LARGE SCALE GENOMIC DNA]</scope>
    <source>
        <strain evidence="1 2">Oil+RF-744-WCA-WT-11</strain>
    </source>
</reference>
<dbReference type="InterPro" id="IPR001387">
    <property type="entry name" value="Cro/C1-type_HTH"/>
</dbReference>
<dbReference type="EMBL" id="VULZ01000005">
    <property type="protein sequence ID" value="MSS14541.1"/>
    <property type="molecule type" value="Genomic_DNA"/>
</dbReference>
<gene>
    <name evidence="1" type="ORF">FYJ35_05730</name>
</gene>
<keyword evidence="2" id="KW-1185">Reference proteome</keyword>
<sequence length="173" mass="20065">MARVSTKENKNIYQQLREAQKWSREKASEEMEGIQADRIERIESGKSIAHPDEVVIMAEKYKAPQLCNYYCANECEIGKQYVPEVKMKELTQIVLEMLSFLNSAKKKQERLIEITADGQIEEDEIEDFIDIQDGLEKMSLTVESLRLWSEKMLAEGKIDIAAYNQAKAKRKDR</sequence>
<dbReference type="RefSeq" id="WP_328597050.1">
    <property type="nucleotide sequence ID" value="NZ_VULZ01000005.1"/>
</dbReference>
<name>A0A6L5X2I0_9FIRM</name>
<comment type="caution">
    <text evidence="1">The sequence shown here is derived from an EMBL/GenBank/DDBJ whole genome shotgun (WGS) entry which is preliminary data.</text>
</comment>
<dbReference type="Proteomes" id="UP000481852">
    <property type="component" value="Unassembled WGS sequence"/>
</dbReference>
<evidence type="ECO:0000313" key="1">
    <source>
        <dbReference type="EMBL" id="MSS14541.1"/>
    </source>
</evidence>
<proteinExistence type="predicted"/>
<dbReference type="CDD" id="cd00093">
    <property type="entry name" value="HTH_XRE"/>
    <property type="match status" value="1"/>
</dbReference>
<accession>A0A6L5X2I0</accession>
<protein>
    <submittedName>
        <fullName evidence="1">Helix-turn-helix domain-containing protein</fullName>
    </submittedName>
</protein>
<organism evidence="1 2">
    <name type="scientific">Porcincola intestinalis</name>
    <dbReference type="NCBI Taxonomy" id="2606632"/>
    <lineage>
        <taxon>Bacteria</taxon>
        <taxon>Bacillati</taxon>
        <taxon>Bacillota</taxon>
        <taxon>Clostridia</taxon>
        <taxon>Lachnospirales</taxon>
        <taxon>Lachnospiraceae</taxon>
        <taxon>Porcincola</taxon>
    </lineage>
</organism>